<evidence type="ECO:0000256" key="4">
    <source>
        <dbReference type="ARBA" id="ARBA00035286"/>
    </source>
</evidence>
<dbReference type="SUPFAM" id="SSF54843">
    <property type="entry name" value="Ribosomal protein L22"/>
    <property type="match status" value="1"/>
</dbReference>
<reference evidence="10" key="1">
    <citation type="submission" date="2017-02" db="UniProtKB">
        <authorList>
            <consortium name="WormBaseParasite"/>
        </authorList>
    </citation>
    <scope>IDENTIFICATION</scope>
</reference>
<dbReference type="Proteomes" id="UP000038040">
    <property type="component" value="Unplaced"/>
</dbReference>
<dbReference type="PANTHER" id="PTHR13501">
    <property type="entry name" value="CHLOROPLAST 50S RIBOSOMAL PROTEIN L22-RELATED"/>
    <property type="match status" value="1"/>
</dbReference>
<evidence type="ECO:0000256" key="6">
    <source>
        <dbReference type="RuleBase" id="RU004005"/>
    </source>
</evidence>
<gene>
    <name evidence="7" type="ORF">DME_LOCUS359</name>
</gene>
<name>A0A0N4UA43_DRAME</name>
<dbReference type="InterPro" id="IPR001063">
    <property type="entry name" value="Ribosomal_uL22"/>
</dbReference>
<evidence type="ECO:0000313" key="9">
    <source>
        <dbReference type="Proteomes" id="UP000274756"/>
    </source>
</evidence>
<dbReference type="PANTHER" id="PTHR13501:SF8">
    <property type="entry name" value="LARGE RIBOSOMAL SUBUNIT PROTEIN UL22M"/>
    <property type="match status" value="1"/>
</dbReference>
<dbReference type="Proteomes" id="UP000274756">
    <property type="component" value="Unassembled WGS sequence"/>
</dbReference>
<dbReference type="WBParaSite" id="DME_0000399501-mRNA-1">
    <property type="protein sequence ID" value="DME_0000399501-mRNA-1"/>
    <property type="gene ID" value="DME_0000399501"/>
</dbReference>
<evidence type="ECO:0000256" key="5">
    <source>
        <dbReference type="ARBA" id="ARBA00035506"/>
    </source>
</evidence>
<evidence type="ECO:0000313" key="10">
    <source>
        <dbReference type="WBParaSite" id="DME_0000399501-mRNA-1"/>
    </source>
</evidence>
<dbReference type="EMBL" id="UYYG01000003">
    <property type="protein sequence ID" value="VDN50386.1"/>
    <property type="molecule type" value="Genomic_DNA"/>
</dbReference>
<keyword evidence="3 6" id="KW-0687">Ribonucleoprotein</keyword>
<dbReference type="InterPro" id="IPR036394">
    <property type="entry name" value="Ribosomal_uL22_sf"/>
</dbReference>
<dbReference type="Gene3D" id="3.90.470.10">
    <property type="entry name" value="Ribosomal protein L22/L17"/>
    <property type="match status" value="1"/>
</dbReference>
<dbReference type="InterPro" id="IPR047867">
    <property type="entry name" value="Ribosomal_uL22_bac/org-type"/>
</dbReference>
<proteinExistence type="inferred from homology"/>
<comment type="similarity">
    <text evidence="1 6">Belongs to the universal ribosomal protein uL22 family.</text>
</comment>
<reference evidence="7 9" key="2">
    <citation type="submission" date="2018-11" db="EMBL/GenBank/DDBJ databases">
        <authorList>
            <consortium name="Pathogen Informatics"/>
        </authorList>
    </citation>
    <scope>NUCLEOTIDE SEQUENCE [LARGE SCALE GENOMIC DNA]</scope>
</reference>
<dbReference type="GO" id="GO:0003735">
    <property type="term" value="F:structural constituent of ribosome"/>
    <property type="evidence" value="ECO:0007669"/>
    <property type="project" value="InterPro"/>
</dbReference>
<keyword evidence="9" id="KW-1185">Reference proteome</keyword>
<evidence type="ECO:0000256" key="3">
    <source>
        <dbReference type="ARBA" id="ARBA00023274"/>
    </source>
</evidence>
<sequence>MSCYFIARRSSPVRFCSINSVEGENFYPGTDISLKEAWRRRVELRKSKLQREEQVLLYSKVYYAPEWNFYKGFAGEDTEHVYPLARNFITPEKWEYYNKVVWPPNYVNPETGLPILRQVYHCRESFHYSPKRMWLACQFVWRMNVDEAILQLRFRQNKGCNILKDVLEEAKQRAHNEFHVEYPSDMHVAEAFPLQCHIVKGIRRHAREQYYPIRYRYIHLFVRLEEGDGPGFKGREPKKNGWDKMDEHFRILRNRKIKYSI</sequence>
<dbReference type="Pfam" id="PF00237">
    <property type="entry name" value="Ribosomal_L22"/>
    <property type="match status" value="1"/>
</dbReference>
<dbReference type="STRING" id="318479.A0A0N4UA43"/>
<evidence type="ECO:0000313" key="7">
    <source>
        <dbReference type="EMBL" id="VDN50386.1"/>
    </source>
</evidence>
<keyword evidence="2 6" id="KW-0689">Ribosomal protein</keyword>
<dbReference type="OrthoDB" id="416470at2759"/>
<dbReference type="GO" id="GO:0006412">
    <property type="term" value="P:translation"/>
    <property type="evidence" value="ECO:0007669"/>
    <property type="project" value="InterPro"/>
</dbReference>
<dbReference type="GO" id="GO:0005762">
    <property type="term" value="C:mitochondrial large ribosomal subunit"/>
    <property type="evidence" value="ECO:0007669"/>
    <property type="project" value="TreeGrafter"/>
</dbReference>
<evidence type="ECO:0000256" key="1">
    <source>
        <dbReference type="ARBA" id="ARBA00009451"/>
    </source>
</evidence>
<accession>A0A0N4UA43</accession>
<evidence type="ECO:0000256" key="2">
    <source>
        <dbReference type="ARBA" id="ARBA00022980"/>
    </source>
</evidence>
<organism evidence="8 10">
    <name type="scientific">Dracunculus medinensis</name>
    <name type="common">Guinea worm</name>
    <dbReference type="NCBI Taxonomy" id="318479"/>
    <lineage>
        <taxon>Eukaryota</taxon>
        <taxon>Metazoa</taxon>
        <taxon>Ecdysozoa</taxon>
        <taxon>Nematoda</taxon>
        <taxon>Chromadorea</taxon>
        <taxon>Rhabditida</taxon>
        <taxon>Spirurina</taxon>
        <taxon>Dracunculoidea</taxon>
        <taxon>Dracunculidae</taxon>
        <taxon>Dracunculus</taxon>
    </lineage>
</organism>
<evidence type="ECO:0000313" key="8">
    <source>
        <dbReference type="Proteomes" id="UP000038040"/>
    </source>
</evidence>
<protein>
    <recommendedName>
        <fullName evidence="4">Large ribosomal subunit protein uL22m</fullName>
    </recommendedName>
    <alternativeName>
        <fullName evidence="5">39S ribosomal protein L22, mitochondrial</fullName>
    </alternativeName>
</protein>
<dbReference type="AlphaFoldDB" id="A0A0N4UA43"/>